<feature type="region of interest" description="Disordered" evidence="11">
    <location>
        <begin position="1"/>
        <end position="23"/>
    </location>
</feature>
<feature type="region of interest" description="Disordered" evidence="11">
    <location>
        <begin position="435"/>
        <end position="466"/>
    </location>
</feature>
<keyword evidence="4" id="KW-0808">Transferase</keyword>
<dbReference type="GO" id="GO:0004709">
    <property type="term" value="F:MAP kinase kinase kinase activity"/>
    <property type="evidence" value="ECO:0007669"/>
    <property type="project" value="UniProtKB-EC"/>
</dbReference>
<keyword evidence="3" id="KW-0723">Serine/threonine-protein kinase</keyword>
<keyword evidence="5 10" id="KW-0547">Nucleotide-binding</keyword>
<reference evidence="15" key="1">
    <citation type="journal article" date="2020" name="Stud. Mycol.">
        <title>101 Dothideomycetes genomes: a test case for predicting lifestyles and emergence of pathogens.</title>
        <authorList>
            <person name="Haridas S."/>
            <person name="Albert R."/>
            <person name="Binder M."/>
            <person name="Bloem J."/>
            <person name="Labutti K."/>
            <person name="Salamov A."/>
            <person name="Andreopoulos B."/>
            <person name="Baker S."/>
            <person name="Barry K."/>
            <person name="Bills G."/>
            <person name="Bluhm B."/>
            <person name="Cannon C."/>
            <person name="Castanera R."/>
            <person name="Culley D."/>
            <person name="Daum C."/>
            <person name="Ezra D."/>
            <person name="Gonzalez J."/>
            <person name="Henrissat B."/>
            <person name="Kuo A."/>
            <person name="Liang C."/>
            <person name="Lipzen A."/>
            <person name="Lutzoni F."/>
            <person name="Magnuson J."/>
            <person name="Mondo S."/>
            <person name="Nolan M."/>
            <person name="Ohm R."/>
            <person name="Pangilinan J."/>
            <person name="Park H.-J."/>
            <person name="Ramirez L."/>
            <person name="Alfaro M."/>
            <person name="Sun H."/>
            <person name="Tritt A."/>
            <person name="Yoshinaga Y."/>
            <person name="Zwiers L.-H."/>
            <person name="Turgeon B."/>
            <person name="Goodwin S."/>
            <person name="Spatafora J."/>
            <person name="Crous P."/>
            <person name="Grigoriev I."/>
        </authorList>
    </citation>
    <scope>NUCLEOTIDE SEQUENCE</scope>
    <source>
        <strain evidence="15">HMLAC05119</strain>
    </source>
</reference>
<dbReference type="PROSITE" id="PS00108">
    <property type="entry name" value="PROTEIN_KINASE_ST"/>
    <property type="match status" value="1"/>
</dbReference>
<protein>
    <recommendedName>
        <fullName evidence="2">mitogen-activated protein kinase kinase kinase</fullName>
        <ecNumber evidence="2">2.7.11.25</ecNumber>
    </recommendedName>
</protein>
<dbReference type="CDD" id="cd09534">
    <property type="entry name" value="SAM_Ste11_fungal"/>
    <property type="match status" value="1"/>
</dbReference>
<dbReference type="InterPro" id="IPR001660">
    <property type="entry name" value="SAM"/>
</dbReference>
<dbReference type="PROSITE" id="PS50011">
    <property type="entry name" value="PROTEIN_KINASE_DOM"/>
    <property type="match status" value="1"/>
</dbReference>
<evidence type="ECO:0000256" key="11">
    <source>
        <dbReference type="SAM" id="MobiDB-lite"/>
    </source>
</evidence>
<dbReference type="FunFam" id="3.10.20.90:FF:000214">
    <property type="entry name" value="Serine/threonine-protein kinase STE11"/>
    <property type="match status" value="1"/>
</dbReference>
<feature type="domain" description="Ras-associating" evidence="14">
    <location>
        <begin position="293"/>
        <end position="383"/>
    </location>
</feature>
<feature type="region of interest" description="Disordered" evidence="11">
    <location>
        <begin position="574"/>
        <end position="647"/>
    </location>
</feature>
<proteinExistence type="inferred from homology"/>
<dbReference type="EC" id="2.7.11.25" evidence="2"/>
<feature type="binding site" evidence="10">
    <location>
        <position position="710"/>
    </location>
    <ligand>
        <name>ATP</name>
        <dbReference type="ChEBI" id="CHEBI:30616"/>
    </ligand>
</feature>
<dbReference type="InterPro" id="IPR011009">
    <property type="entry name" value="Kinase-like_dom_sf"/>
</dbReference>
<evidence type="ECO:0000256" key="6">
    <source>
        <dbReference type="ARBA" id="ARBA00022777"/>
    </source>
</evidence>
<dbReference type="PROSITE" id="PS50200">
    <property type="entry name" value="RA"/>
    <property type="match status" value="1"/>
</dbReference>
<comment type="catalytic activity">
    <reaction evidence="9">
        <text>L-seryl-[protein] + ATP = O-phospho-L-seryl-[protein] + ADP + H(+)</text>
        <dbReference type="Rhea" id="RHEA:17989"/>
        <dbReference type="Rhea" id="RHEA-COMP:9863"/>
        <dbReference type="Rhea" id="RHEA-COMP:11604"/>
        <dbReference type="ChEBI" id="CHEBI:15378"/>
        <dbReference type="ChEBI" id="CHEBI:29999"/>
        <dbReference type="ChEBI" id="CHEBI:30616"/>
        <dbReference type="ChEBI" id="CHEBI:83421"/>
        <dbReference type="ChEBI" id="CHEBI:456216"/>
        <dbReference type="EC" id="2.7.11.25"/>
    </reaction>
</comment>
<dbReference type="GO" id="GO:0005524">
    <property type="term" value="F:ATP binding"/>
    <property type="evidence" value="ECO:0007669"/>
    <property type="project" value="UniProtKB-UniRule"/>
</dbReference>
<dbReference type="InterPro" id="IPR017441">
    <property type="entry name" value="Protein_kinase_ATP_BS"/>
</dbReference>
<evidence type="ECO:0000259" key="12">
    <source>
        <dbReference type="PROSITE" id="PS50011"/>
    </source>
</evidence>
<comment type="similarity">
    <text evidence="1">Belongs to the protein kinase superfamily. STE Ser/Thr protein kinase family. MAP kinase kinase kinase subfamily.</text>
</comment>
<gene>
    <name evidence="15" type="ORF">BDU57DRAFT_250529</name>
</gene>
<dbReference type="Proteomes" id="UP000800096">
    <property type="component" value="Unassembled WGS sequence"/>
</dbReference>
<evidence type="ECO:0000256" key="5">
    <source>
        <dbReference type="ARBA" id="ARBA00022741"/>
    </source>
</evidence>
<keyword evidence="16" id="KW-1185">Reference proteome</keyword>
<dbReference type="Gene3D" id="1.10.150.50">
    <property type="entry name" value="Transcription Factor, Ets-1"/>
    <property type="match status" value="1"/>
</dbReference>
<dbReference type="InterPro" id="IPR029458">
    <property type="entry name" value="Ras-bd_By2"/>
</dbReference>
<dbReference type="InterPro" id="IPR008271">
    <property type="entry name" value="Ser/Thr_kinase_AS"/>
</dbReference>
<dbReference type="Gene3D" id="1.10.510.10">
    <property type="entry name" value="Transferase(Phosphotransferase) domain 1"/>
    <property type="match status" value="1"/>
</dbReference>
<feature type="compositionally biased region" description="Low complexity" evidence="11">
    <location>
        <begin position="256"/>
        <end position="268"/>
    </location>
</feature>
<evidence type="ECO:0000256" key="3">
    <source>
        <dbReference type="ARBA" id="ARBA00022527"/>
    </source>
</evidence>
<dbReference type="Pfam" id="PF14847">
    <property type="entry name" value="Ras_bdg_2"/>
    <property type="match status" value="1"/>
</dbReference>
<comment type="catalytic activity">
    <reaction evidence="8">
        <text>L-threonyl-[protein] + ATP = O-phospho-L-threonyl-[protein] + ADP + H(+)</text>
        <dbReference type="Rhea" id="RHEA:46608"/>
        <dbReference type="Rhea" id="RHEA-COMP:11060"/>
        <dbReference type="Rhea" id="RHEA-COMP:11605"/>
        <dbReference type="ChEBI" id="CHEBI:15378"/>
        <dbReference type="ChEBI" id="CHEBI:30013"/>
        <dbReference type="ChEBI" id="CHEBI:30616"/>
        <dbReference type="ChEBI" id="CHEBI:61977"/>
        <dbReference type="ChEBI" id="CHEBI:456216"/>
        <dbReference type="EC" id="2.7.11.25"/>
    </reaction>
</comment>
<evidence type="ECO:0000313" key="16">
    <source>
        <dbReference type="Proteomes" id="UP000800096"/>
    </source>
</evidence>
<evidence type="ECO:0000256" key="4">
    <source>
        <dbReference type="ARBA" id="ARBA00022679"/>
    </source>
</evidence>
<feature type="region of interest" description="Disordered" evidence="11">
    <location>
        <begin position="127"/>
        <end position="268"/>
    </location>
</feature>
<feature type="domain" description="SAM" evidence="13">
    <location>
        <begin position="68"/>
        <end position="131"/>
    </location>
</feature>
<evidence type="ECO:0000256" key="7">
    <source>
        <dbReference type="ARBA" id="ARBA00022840"/>
    </source>
</evidence>
<keyword evidence="6 15" id="KW-0418">Kinase</keyword>
<evidence type="ECO:0000256" key="8">
    <source>
        <dbReference type="ARBA" id="ARBA00047559"/>
    </source>
</evidence>
<dbReference type="FunFam" id="3.30.200.20:FF:000387">
    <property type="entry name" value="Serine/threonine-protein kinase STE11"/>
    <property type="match status" value="1"/>
</dbReference>
<dbReference type="FunFam" id="1.10.510.10:FF:000334">
    <property type="entry name" value="Serine/threonine-protein kinase STE11"/>
    <property type="match status" value="1"/>
</dbReference>
<dbReference type="AlphaFoldDB" id="A0A6A5QPZ0"/>
<dbReference type="SMART" id="SM00454">
    <property type="entry name" value="SAM"/>
    <property type="match status" value="1"/>
</dbReference>
<evidence type="ECO:0000256" key="2">
    <source>
        <dbReference type="ARBA" id="ARBA00012406"/>
    </source>
</evidence>
<accession>A0A6A5QPZ0</accession>
<feature type="compositionally biased region" description="Polar residues" evidence="11">
    <location>
        <begin position="244"/>
        <end position="255"/>
    </location>
</feature>
<name>A0A6A5QPZ0_AMPQU</name>
<sequence length="956" mass="104810">MAMLVSKSPYPTPSLGGSSSHASAQYNSTISNYRNHASGARNDHATFASPTESDFSDMYDAPDAIRHWDEDKVADWLKRINCTQYVDLFKHNHINGENLMEMDMTHLKDMGIKKIGDRVRIGTHAKQLRHKEYKKASRRISNRQSLATLDNAAYAPPTASSPRPLHSARSAPVSSRSDRRMSRQITNADLSSYAYGTKPPSRPDSPLVDQENRGLRSARQGGLNSPKDAGKKDFASAYGAHPLSASSTNVSSRFAQPQRTTPTETPQTARFAHHIRAAPSVDSATNSATLPQDKALIRVIYDGGRTSVVNIEGCKTGEEVMQKTLRKGHLNEAQVRNYCFYILNSGDADPALAERLSDIELFRLCKDANRHQRGRLILRKVHAGEPDDDQLKAAAAIYNQQNFQQGQNIYLPASNRSQSKIEKLTGESLAAVSYPLSPSSAREREKHINSTAQNLEGPGKSVRSPQFQARERKLKQFYGARPPSELITSDLTSYFPDVGKDEIDKTLRMSIRRSRRLSRAASRLSMASNFSVASSLKDAPPLPSIADSWLASGSTARPLRPLSVMRLGLPSQSGYRDSMASSMLEPLEEESPLEPNRKSYVSFGDGSGSDTLGVTDPDGNTTLQSYFDDGQSSLTGSSTSNTENGDSLNKRLSEAIAEDDEDDDDELTEYLEQDSWDNVKYMKGALIGQGSFGSVYLALHAVTGELMAVKQVELPSVVGTSQMDHRKTNMVEALKHEIGLLRELKHNNIVQYLGSNSDDSHLNIFLEYVPGGSVATMLVNYGPLGESLIQNFVRQILQGLSYLHSSDIIHRDIKGANILVDNKGSVKISDFGISKRIEASTLGGSKKGAQRVSLQGSVFWMAPEVVRQTAYTRKADIWSLGCLVVEMFTGSHPHPNCTQLQAIFKIGGSGDASPTIPENAGDDARAFLAQTFLIDHEKRPSADALLDSPFIKNQGA</sequence>
<evidence type="ECO:0000256" key="10">
    <source>
        <dbReference type="PROSITE-ProRule" id="PRU10141"/>
    </source>
</evidence>
<evidence type="ECO:0000256" key="9">
    <source>
        <dbReference type="ARBA" id="ARBA00048329"/>
    </source>
</evidence>
<evidence type="ECO:0000259" key="13">
    <source>
        <dbReference type="PROSITE" id="PS50105"/>
    </source>
</evidence>
<dbReference type="PROSITE" id="PS00107">
    <property type="entry name" value="PROTEIN_KINASE_ATP"/>
    <property type="match status" value="1"/>
</dbReference>
<dbReference type="Gene3D" id="3.10.20.90">
    <property type="entry name" value="Phosphatidylinositol 3-kinase Catalytic Subunit, Chain A, domain 1"/>
    <property type="match status" value="1"/>
</dbReference>
<evidence type="ECO:0000313" key="15">
    <source>
        <dbReference type="EMBL" id="KAF1916938.1"/>
    </source>
</evidence>
<dbReference type="OrthoDB" id="266718at2759"/>
<dbReference type="SMART" id="SM00220">
    <property type="entry name" value="S_TKc"/>
    <property type="match status" value="1"/>
</dbReference>
<organism evidence="15 16">
    <name type="scientific">Ampelomyces quisqualis</name>
    <name type="common">Powdery mildew agent</name>
    <dbReference type="NCBI Taxonomy" id="50730"/>
    <lineage>
        <taxon>Eukaryota</taxon>
        <taxon>Fungi</taxon>
        <taxon>Dikarya</taxon>
        <taxon>Ascomycota</taxon>
        <taxon>Pezizomycotina</taxon>
        <taxon>Dothideomycetes</taxon>
        <taxon>Pleosporomycetidae</taxon>
        <taxon>Pleosporales</taxon>
        <taxon>Pleosporineae</taxon>
        <taxon>Phaeosphaeriaceae</taxon>
        <taxon>Ampelomyces</taxon>
    </lineage>
</organism>
<dbReference type="SMART" id="SM01304">
    <property type="entry name" value="Ras_bdg_2"/>
    <property type="match status" value="1"/>
</dbReference>
<keyword evidence="7 10" id="KW-0067">ATP-binding</keyword>
<evidence type="ECO:0000259" key="14">
    <source>
        <dbReference type="PROSITE" id="PS50200"/>
    </source>
</evidence>
<evidence type="ECO:0000256" key="1">
    <source>
        <dbReference type="ARBA" id="ARBA00006529"/>
    </source>
</evidence>
<dbReference type="PROSITE" id="PS50105">
    <property type="entry name" value="SAM_DOMAIN"/>
    <property type="match status" value="1"/>
</dbReference>
<dbReference type="InterPro" id="IPR000159">
    <property type="entry name" value="RA_dom"/>
</dbReference>
<dbReference type="InterPro" id="IPR013761">
    <property type="entry name" value="SAM/pointed_sf"/>
</dbReference>
<dbReference type="SUPFAM" id="SSF47769">
    <property type="entry name" value="SAM/Pointed domain"/>
    <property type="match status" value="1"/>
</dbReference>
<dbReference type="Pfam" id="PF00536">
    <property type="entry name" value="SAM_1"/>
    <property type="match status" value="1"/>
</dbReference>
<dbReference type="SUPFAM" id="SSF56112">
    <property type="entry name" value="Protein kinase-like (PK-like)"/>
    <property type="match status" value="1"/>
</dbReference>
<dbReference type="InterPro" id="IPR000719">
    <property type="entry name" value="Prot_kinase_dom"/>
</dbReference>
<dbReference type="PANTHER" id="PTHR11584:SF369">
    <property type="entry name" value="MITOGEN-ACTIVATED PROTEIN KINASE KINASE KINASE 19-RELATED"/>
    <property type="match status" value="1"/>
</dbReference>
<dbReference type="Pfam" id="PF00069">
    <property type="entry name" value="Pkinase"/>
    <property type="match status" value="1"/>
</dbReference>
<feature type="compositionally biased region" description="Basic residues" evidence="11">
    <location>
        <begin position="127"/>
        <end position="141"/>
    </location>
</feature>
<feature type="compositionally biased region" description="Polar residues" evidence="11">
    <location>
        <begin position="608"/>
        <end position="647"/>
    </location>
</feature>
<dbReference type="EMBL" id="ML979135">
    <property type="protein sequence ID" value="KAF1916938.1"/>
    <property type="molecule type" value="Genomic_DNA"/>
</dbReference>
<feature type="domain" description="Protein kinase" evidence="12">
    <location>
        <begin position="681"/>
        <end position="951"/>
    </location>
</feature>
<dbReference type="PANTHER" id="PTHR11584">
    <property type="entry name" value="SERINE/THREONINE PROTEIN KINASE"/>
    <property type="match status" value="1"/>
</dbReference>